<evidence type="ECO:0000313" key="1">
    <source>
        <dbReference type="EMBL" id="SVA06800.1"/>
    </source>
</evidence>
<accession>A0A381SS19</accession>
<evidence type="ECO:0008006" key="2">
    <source>
        <dbReference type="Google" id="ProtNLM"/>
    </source>
</evidence>
<gene>
    <name evidence="1" type="ORF">METZ01_LOCUS59654</name>
</gene>
<dbReference type="InterPro" id="IPR027417">
    <property type="entry name" value="P-loop_NTPase"/>
</dbReference>
<name>A0A381SS19_9ZZZZ</name>
<dbReference type="PANTHER" id="PTHR36451">
    <property type="entry name" value="PAPS-DEPENDENT SULFOTRANSFERASE STF3"/>
    <property type="match status" value="1"/>
</dbReference>
<dbReference type="AlphaFoldDB" id="A0A381SS19"/>
<protein>
    <recommendedName>
        <fullName evidence="2">Sulfotransferase domain-containing protein</fullName>
    </recommendedName>
</protein>
<dbReference type="EMBL" id="UINC01003493">
    <property type="protein sequence ID" value="SVA06800.1"/>
    <property type="molecule type" value="Genomic_DNA"/>
</dbReference>
<reference evidence="1" key="1">
    <citation type="submission" date="2018-05" db="EMBL/GenBank/DDBJ databases">
        <authorList>
            <person name="Lanie J.A."/>
            <person name="Ng W.-L."/>
            <person name="Kazmierczak K.M."/>
            <person name="Andrzejewski T.M."/>
            <person name="Davidsen T.M."/>
            <person name="Wayne K.J."/>
            <person name="Tettelin H."/>
            <person name="Glass J.I."/>
            <person name="Rusch D."/>
            <person name="Podicherti R."/>
            <person name="Tsui H.-C.T."/>
            <person name="Winkler M.E."/>
        </authorList>
    </citation>
    <scope>NUCLEOTIDE SEQUENCE</scope>
</reference>
<dbReference type="InterPro" id="IPR052736">
    <property type="entry name" value="Stf3_sulfotransferase"/>
</dbReference>
<proteinExistence type="predicted"/>
<sequence>MTKLENFGNPLHIKGLGELANSINKEALLNQVGIEAQKKRIIGILINRLRFENDLLKFPEIQEEEIGNPIFIVGLPRTGSTMIHRLLSTDINHTSMLWWEGRNPSRLENEERGKSFKRIEIGKEEVELLLKASPDLLKIHPMDAMAPDEEILLLEHSFFSTVPESFMYLPSYSRWIESQDHTTAYEYLKSFLQYLQWQSPSRSDKRWILKTPHHMGYVDVILKVFPGAKIIQTHRNPLDTIPSYCSMVTTLAEPLTDNLDLSLLSNHWEKKLARVMEHCMEVSRFNPKKFIDINYIHLIKSPLHELEKIYEFIDKPFASTTKDGMQKWLIQNKQHKHGQHNYSSANYGLSDEIITKDFSKYIDTYIS</sequence>
<dbReference type="Gene3D" id="3.40.50.300">
    <property type="entry name" value="P-loop containing nucleotide triphosphate hydrolases"/>
    <property type="match status" value="1"/>
</dbReference>
<dbReference type="PANTHER" id="PTHR36451:SF1">
    <property type="entry name" value="OMEGA-HYDROXY-BETA-DIHYDROMENAQUINONE-9 SULFOTRANSFERASE STF3"/>
    <property type="match status" value="1"/>
</dbReference>
<dbReference type="SUPFAM" id="SSF52540">
    <property type="entry name" value="P-loop containing nucleoside triphosphate hydrolases"/>
    <property type="match status" value="1"/>
</dbReference>
<organism evidence="1">
    <name type="scientific">marine metagenome</name>
    <dbReference type="NCBI Taxonomy" id="408172"/>
    <lineage>
        <taxon>unclassified sequences</taxon>
        <taxon>metagenomes</taxon>
        <taxon>ecological metagenomes</taxon>
    </lineage>
</organism>
<dbReference type="Pfam" id="PF13469">
    <property type="entry name" value="Sulfotransfer_3"/>
    <property type="match status" value="1"/>
</dbReference>